<dbReference type="SUPFAM" id="SSF56399">
    <property type="entry name" value="ADP-ribosylation"/>
    <property type="match status" value="1"/>
</dbReference>
<comment type="caution">
    <text evidence="6">The sequence shown here is derived from an EMBL/GenBank/DDBJ whole genome shotgun (WGS) entry which is preliminary data.</text>
</comment>
<accession>A0AAD9ME78</accession>
<evidence type="ECO:0000259" key="5">
    <source>
        <dbReference type="PROSITE" id="PS50127"/>
    </source>
</evidence>
<dbReference type="InterPro" id="IPR051838">
    <property type="entry name" value="ARTD_PARP"/>
</dbReference>
<keyword evidence="3" id="KW-0548">Nucleotidyltransferase</keyword>
<dbReference type="FunFam" id="3.10.110.10:FF:000107">
    <property type="entry name" value="Ubiquitin conjugating enzyme, putative"/>
    <property type="match status" value="1"/>
</dbReference>
<dbReference type="Pfam" id="PF00179">
    <property type="entry name" value="UQ_con"/>
    <property type="match status" value="1"/>
</dbReference>
<organism evidence="6 7">
    <name type="scientific">Phyllachora maydis</name>
    <dbReference type="NCBI Taxonomy" id="1825666"/>
    <lineage>
        <taxon>Eukaryota</taxon>
        <taxon>Fungi</taxon>
        <taxon>Dikarya</taxon>
        <taxon>Ascomycota</taxon>
        <taxon>Pezizomycotina</taxon>
        <taxon>Sordariomycetes</taxon>
        <taxon>Sordariomycetidae</taxon>
        <taxon>Phyllachorales</taxon>
        <taxon>Phyllachoraceae</taxon>
        <taxon>Phyllachora</taxon>
    </lineage>
</organism>
<keyword evidence="4" id="KW-0520">NAD</keyword>
<dbReference type="PANTHER" id="PTHR21328">
    <property type="entry name" value="POLY ADP-RIBOSE POLYMERASE FAMILY, MEMBER PARP"/>
    <property type="match status" value="1"/>
</dbReference>
<evidence type="ECO:0000313" key="6">
    <source>
        <dbReference type="EMBL" id="KAK2070698.1"/>
    </source>
</evidence>
<dbReference type="InterPro" id="IPR016135">
    <property type="entry name" value="UBQ-conjugating_enzyme/RWD"/>
</dbReference>
<keyword evidence="7" id="KW-1185">Reference proteome</keyword>
<dbReference type="Gene3D" id="3.10.110.10">
    <property type="entry name" value="Ubiquitin Conjugating Enzyme"/>
    <property type="match status" value="1"/>
</dbReference>
<gene>
    <name evidence="6" type="ORF">P8C59_005173</name>
</gene>
<evidence type="ECO:0000256" key="2">
    <source>
        <dbReference type="ARBA" id="ARBA00022679"/>
    </source>
</evidence>
<feature type="domain" description="UBC core" evidence="5">
    <location>
        <begin position="168"/>
        <end position="340"/>
    </location>
</feature>
<dbReference type="GO" id="GO:0016779">
    <property type="term" value="F:nucleotidyltransferase activity"/>
    <property type="evidence" value="ECO:0007669"/>
    <property type="project" value="UniProtKB-KW"/>
</dbReference>
<dbReference type="AlphaFoldDB" id="A0AAD9ME78"/>
<keyword evidence="1" id="KW-0328">Glycosyltransferase</keyword>
<evidence type="ECO:0000256" key="4">
    <source>
        <dbReference type="ARBA" id="ARBA00023027"/>
    </source>
</evidence>
<dbReference type="SUPFAM" id="SSF54495">
    <property type="entry name" value="UBC-like"/>
    <property type="match status" value="1"/>
</dbReference>
<protein>
    <recommendedName>
        <fullName evidence="5">UBC core domain-containing protein</fullName>
    </recommendedName>
</protein>
<evidence type="ECO:0000256" key="1">
    <source>
        <dbReference type="ARBA" id="ARBA00022676"/>
    </source>
</evidence>
<dbReference type="GO" id="GO:0016757">
    <property type="term" value="F:glycosyltransferase activity"/>
    <property type="evidence" value="ECO:0007669"/>
    <property type="project" value="UniProtKB-KW"/>
</dbReference>
<proteinExistence type="predicted"/>
<name>A0AAD9ME78_9PEZI</name>
<sequence>MDGWMQFKFVQGSSDKELRFVQALHKVAAQQNITQNPTIFAWHGSRLGNWHSIVRTGLDFSDISPHYVVDQLDWHQCRYLFAQTRTDRAEPTKPDEGEGDDLDLLMPGIDADDDVETKPSQTAPVMEARPSQLLTPVHTGTAVTSFVPGALDLDSLPRLDPPAWATSAASKALSKELKTLQDVQSKFPASELGWYMDFEQTTNLFQWIVELHSFDLSHPLGADMKRAGTQSIVLEIRFGQNYPMDPPFVRVIRPRFLPFMNGGGGHVTAGGAMCMELLTSTGWRPVFSMESVFIQIRLALCSLDPRPARLEWTSCSERMDYGMGEALAAFVRAAGVHKWRIPQDVLELQRTRTM</sequence>
<evidence type="ECO:0000256" key="3">
    <source>
        <dbReference type="ARBA" id="ARBA00022695"/>
    </source>
</evidence>
<dbReference type="EMBL" id="JAQQPM010000004">
    <property type="protein sequence ID" value="KAK2070698.1"/>
    <property type="molecule type" value="Genomic_DNA"/>
</dbReference>
<keyword evidence="2" id="KW-0808">Transferase</keyword>
<evidence type="ECO:0000313" key="7">
    <source>
        <dbReference type="Proteomes" id="UP001217918"/>
    </source>
</evidence>
<dbReference type="PROSITE" id="PS50127">
    <property type="entry name" value="UBC_2"/>
    <property type="match status" value="1"/>
</dbReference>
<dbReference type="CDD" id="cd23802">
    <property type="entry name" value="UBCc_UBE2Q"/>
    <property type="match status" value="1"/>
</dbReference>
<reference evidence="6" key="1">
    <citation type="journal article" date="2023" name="Mol. Plant Microbe Interact.">
        <title>Elucidating the Obligate Nature and Biological Capacity of an Invasive Fungal Corn Pathogen.</title>
        <authorList>
            <person name="MacCready J.S."/>
            <person name="Roggenkamp E.M."/>
            <person name="Gdanetz K."/>
            <person name="Chilvers M.I."/>
        </authorList>
    </citation>
    <scope>NUCLEOTIDE SEQUENCE</scope>
    <source>
        <strain evidence="6">PM02</strain>
    </source>
</reference>
<dbReference type="Proteomes" id="UP001217918">
    <property type="component" value="Unassembled WGS sequence"/>
</dbReference>
<dbReference type="InterPro" id="IPR000608">
    <property type="entry name" value="UBC"/>
</dbReference>